<comment type="similarity">
    <text evidence="1">Belongs to the LysR transcriptional regulatory family.</text>
</comment>
<comment type="caution">
    <text evidence="6">The sequence shown here is derived from an EMBL/GenBank/DDBJ whole genome shotgun (WGS) entry which is preliminary data.</text>
</comment>
<evidence type="ECO:0000313" key="7">
    <source>
        <dbReference type="Proteomes" id="UP000649179"/>
    </source>
</evidence>
<name>A0A917BD78_9ACTN</name>
<keyword evidence="3" id="KW-0238">DNA-binding</keyword>
<protein>
    <submittedName>
        <fullName evidence="6">LysR family transcriptional regulator</fullName>
    </submittedName>
</protein>
<dbReference type="AlphaFoldDB" id="A0A917BD78"/>
<dbReference type="PANTHER" id="PTHR30346">
    <property type="entry name" value="TRANSCRIPTIONAL DUAL REGULATOR HCAR-RELATED"/>
    <property type="match status" value="1"/>
</dbReference>
<reference evidence="6" key="1">
    <citation type="journal article" date="2014" name="Int. J. Syst. Evol. Microbiol.">
        <title>Complete genome sequence of Corynebacterium casei LMG S-19264T (=DSM 44701T), isolated from a smear-ripened cheese.</title>
        <authorList>
            <consortium name="US DOE Joint Genome Institute (JGI-PGF)"/>
            <person name="Walter F."/>
            <person name="Albersmeier A."/>
            <person name="Kalinowski J."/>
            <person name="Ruckert C."/>
        </authorList>
    </citation>
    <scope>NUCLEOTIDE SEQUENCE</scope>
    <source>
        <strain evidence="6">CGMCC 1.16067</strain>
    </source>
</reference>
<keyword evidence="2" id="KW-0805">Transcription regulation</keyword>
<sequence length="212" mass="23659">MDTFRVGFVPGVEPDRFVRRWRERERRPLELVLLEEHAVRDALDDDQVHMVLARLPVDADGLHLIPLWEELPVAVLGTDHVLTLLDDLGEDDLADEIRNDGPAAQAIETAAAGTGVALVPMSLARLHHRKDAVIRVRRDAAPTRIGLAWRQGLDDPGAETFIGVVRGRRAGSTRGDQERARSTSPSPDKPRRPAKQPDRKRSAARSRPGRRR</sequence>
<evidence type="ECO:0000256" key="4">
    <source>
        <dbReference type="ARBA" id="ARBA00023163"/>
    </source>
</evidence>
<dbReference type="GO" id="GO:0003700">
    <property type="term" value="F:DNA-binding transcription factor activity"/>
    <property type="evidence" value="ECO:0007669"/>
    <property type="project" value="TreeGrafter"/>
</dbReference>
<evidence type="ECO:0000256" key="5">
    <source>
        <dbReference type="SAM" id="MobiDB-lite"/>
    </source>
</evidence>
<reference evidence="6" key="2">
    <citation type="submission" date="2020-09" db="EMBL/GenBank/DDBJ databases">
        <authorList>
            <person name="Sun Q."/>
            <person name="Zhou Y."/>
        </authorList>
    </citation>
    <scope>NUCLEOTIDE SEQUENCE</scope>
    <source>
        <strain evidence="6">CGMCC 1.16067</strain>
    </source>
</reference>
<feature type="compositionally biased region" description="Basic residues" evidence="5">
    <location>
        <begin position="202"/>
        <end position="212"/>
    </location>
</feature>
<dbReference type="GO" id="GO:0003677">
    <property type="term" value="F:DNA binding"/>
    <property type="evidence" value="ECO:0007669"/>
    <property type="project" value="UniProtKB-KW"/>
</dbReference>
<evidence type="ECO:0000313" key="6">
    <source>
        <dbReference type="EMBL" id="GGF34166.1"/>
    </source>
</evidence>
<dbReference type="RefSeq" id="WP_188777859.1">
    <property type="nucleotide sequence ID" value="NZ_BMKQ01000001.1"/>
</dbReference>
<evidence type="ECO:0000256" key="1">
    <source>
        <dbReference type="ARBA" id="ARBA00009437"/>
    </source>
</evidence>
<dbReference type="Gene3D" id="3.40.190.10">
    <property type="entry name" value="Periplasmic binding protein-like II"/>
    <property type="match status" value="4"/>
</dbReference>
<proteinExistence type="inferred from homology"/>
<evidence type="ECO:0000256" key="2">
    <source>
        <dbReference type="ARBA" id="ARBA00023015"/>
    </source>
</evidence>
<organism evidence="6 7">
    <name type="scientific">Marmoricola endophyticus</name>
    <dbReference type="NCBI Taxonomy" id="2040280"/>
    <lineage>
        <taxon>Bacteria</taxon>
        <taxon>Bacillati</taxon>
        <taxon>Actinomycetota</taxon>
        <taxon>Actinomycetes</taxon>
        <taxon>Propionibacteriales</taxon>
        <taxon>Nocardioidaceae</taxon>
        <taxon>Marmoricola</taxon>
    </lineage>
</organism>
<dbReference type="GO" id="GO:0032993">
    <property type="term" value="C:protein-DNA complex"/>
    <property type="evidence" value="ECO:0007669"/>
    <property type="project" value="TreeGrafter"/>
</dbReference>
<dbReference type="Proteomes" id="UP000649179">
    <property type="component" value="Unassembled WGS sequence"/>
</dbReference>
<evidence type="ECO:0000256" key="3">
    <source>
        <dbReference type="ARBA" id="ARBA00023125"/>
    </source>
</evidence>
<accession>A0A917BD78</accession>
<dbReference type="EMBL" id="BMKQ01000001">
    <property type="protein sequence ID" value="GGF34166.1"/>
    <property type="molecule type" value="Genomic_DNA"/>
</dbReference>
<dbReference type="SUPFAM" id="SSF53850">
    <property type="entry name" value="Periplasmic binding protein-like II"/>
    <property type="match status" value="1"/>
</dbReference>
<keyword evidence="7" id="KW-1185">Reference proteome</keyword>
<feature type="region of interest" description="Disordered" evidence="5">
    <location>
        <begin position="165"/>
        <end position="212"/>
    </location>
</feature>
<feature type="compositionally biased region" description="Basic and acidic residues" evidence="5">
    <location>
        <begin position="188"/>
        <end position="201"/>
    </location>
</feature>
<dbReference type="PANTHER" id="PTHR30346:SF0">
    <property type="entry name" value="HCA OPERON TRANSCRIPTIONAL ACTIVATOR HCAR"/>
    <property type="match status" value="1"/>
</dbReference>
<gene>
    <name evidence="6" type="ORF">GCM10011519_04540</name>
</gene>
<keyword evidence="4" id="KW-0804">Transcription</keyword>